<reference evidence="15 21" key="3">
    <citation type="submission" date="2021-06" db="EMBL/GenBank/DDBJ databases">
        <title>Interrogation of the integrated mobile genetic elements in gut-associated Bacteroides with a consensus prediction approach.</title>
        <authorList>
            <person name="Campbell D.E."/>
            <person name="Leigh J.R."/>
            <person name="Kim T."/>
            <person name="England W."/>
            <person name="Whitaker R.J."/>
            <person name="Degnan P.H."/>
        </authorList>
    </citation>
    <scope>NUCLEOTIDE SEQUENCE [LARGE SCALE GENOMIC DNA]</scope>
    <source>
        <strain evidence="16">VPI-3443</strain>
        <strain evidence="15 21">WAL8669</strain>
    </source>
</reference>
<evidence type="ECO:0000256" key="6">
    <source>
        <dbReference type="ARBA" id="ARBA00023136"/>
    </source>
</evidence>
<keyword evidence="6 7" id="KW-0472">Membrane</keyword>
<evidence type="ECO:0000259" key="9">
    <source>
        <dbReference type="Pfam" id="PF21082"/>
    </source>
</evidence>
<keyword evidence="4 7" id="KW-0812">Transmembrane</keyword>
<dbReference type="PANTHER" id="PTHR30221">
    <property type="entry name" value="SMALL-CONDUCTANCE MECHANOSENSITIVE CHANNEL"/>
    <property type="match status" value="1"/>
</dbReference>
<dbReference type="Proteomes" id="UP000284785">
    <property type="component" value="Unassembled WGS sequence"/>
</dbReference>
<feature type="transmembrane region" description="Helical" evidence="7">
    <location>
        <begin position="55"/>
        <end position="76"/>
    </location>
</feature>
<dbReference type="EMBL" id="JAHYQA010000017">
    <property type="protein sequence ID" value="MCE9239869.1"/>
    <property type="molecule type" value="Genomic_DNA"/>
</dbReference>
<feature type="transmembrane region" description="Helical" evidence="7">
    <location>
        <begin position="121"/>
        <end position="151"/>
    </location>
</feature>
<organism evidence="14 17">
    <name type="scientific">Bacteroides thetaiotaomicron</name>
    <dbReference type="NCBI Taxonomy" id="818"/>
    <lineage>
        <taxon>Bacteria</taxon>
        <taxon>Pseudomonadati</taxon>
        <taxon>Bacteroidota</taxon>
        <taxon>Bacteroidia</taxon>
        <taxon>Bacteroidales</taxon>
        <taxon>Bacteroidaceae</taxon>
        <taxon>Bacteroides</taxon>
    </lineage>
</organism>
<dbReference type="Gene3D" id="1.10.287.1260">
    <property type="match status" value="1"/>
</dbReference>
<dbReference type="Proteomes" id="UP001200544">
    <property type="component" value="Unassembled WGS sequence"/>
</dbReference>
<evidence type="ECO:0000313" key="19">
    <source>
        <dbReference type="Proteomes" id="UP000440614"/>
    </source>
</evidence>
<evidence type="ECO:0000256" key="3">
    <source>
        <dbReference type="ARBA" id="ARBA00022475"/>
    </source>
</evidence>
<comment type="similarity">
    <text evidence="2">Belongs to the MscS (TC 1.A.23) family.</text>
</comment>
<dbReference type="EMBL" id="WCSY01000031">
    <property type="protein sequence ID" value="KAB4306235.1"/>
    <property type="molecule type" value="Genomic_DNA"/>
</dbReference>
<dbReference type="Proteomes" id="UP001162960">
    <property type="component" value="Chromosome"/>
</dbReference>
<dbReference type="RefSeq" id="WP_011108275.1">
    <property type="nucleotide sequence ID" value="NZ_CABJDH010000030.1"/>
</dbReference>
<dbReference type="Proteomes" id="UP000460317">
    <property type="component" value="Unassembled WGS sequence"/>
</dbReference>
<dbReference type="SUPFAM" id="SSF82689">
    <property type="entry name" value="Mechanosensitive channel protein MscS (YggB), C-terminal domain"/>
    <property type="match status" value="1"/>
</dbReference>
<dbReference type="AlphaFoldDB" id="A0A0P0FAF3"/>
<evidence type="ECO:0000313" key="13">
    <source>
        <dbReference type="EMBL" id="MCE9239869.1"/>
    </source>
</evidence>
<dbReference type="Proteomes" id="UP000436858">
    <property type="component" value="Unassembled WGS sequence"/>
</dbReference>
<dbReference type="EMBL" id="CP083685">
    <property type="protein sequence ID" value="UYU92335.1"/>
    <property type="molecule type" value="Genomic_DNA"/>
</dbReference>
<keyword evidence="3" id="KW-1003">Cell membrane</keyword>
<evidence type="ECO:0000256" key="7">
    <source>
        <dbReference type="SAM" id="Phobius"/>
    </source>
</evidence>
<evidence type="ECO:0000313" key="21">
    <source>
        <dbReference type="Proteomes" id="UP001156218"/>
    </source>
</evidence>
<dbReference type="EMBL" id="WCSB01000025">
    <property type="protein sequence ID" value="KAB4448894.1"/>
    <property type="molecule type" value="Genomic_DNA"/>
</dbReference>
<dbReference type="InterPro" id="IPR008910">
    <property type="entry name" value="MSC_TM_helix"/>
</dbReference>
<dbReference type="InterPro" id="IPR049278">
    <property type="entry name" value="MS_channel_C"/>
</dbReference>
<dbReference type="PROSITE" id="PS01246">
    <property type="entry name" value="UPF0003"/>
    <property type="match status" value="1"/>
</dbReference>
<dbReference type="InterPro" id="IPR011066">
    <property type="entry name" value="MscS_channel_C_sf"/>
</dbReference>
<dbReference type="GO" id="GO:0005886">
    <property type="term" value="C:plasma membrane"/>
    <property type="evidence" value="ECO:0007669"/>
    <property type="project" value="UniProtKB-SubCell"/>
</dbReference>
<accession>A0A0P0FAF3</accession>
<feature type="domain" description="Mechanosensitive ion channel MscS C-terminal" evidence="9">
    <location>
        <begin position="210"/>
        <end position="292"/>
    </location>
</feature>
<dbReference type="OMA" id="FTIRVWA"/>
<gene>
    <name evidence="14" type="ORF">DW780_23485</name>
    <name evidence="12" type="ORF">GAN91_20800</name>
    <name evidence="11" type="ORF">GAN93_20725</name>
    <name evidence="10" type="ORF">GAO51_24195</name>
    <name evidence="13" type="ORF">K0H07_22285</name>
    <name evidence="15" type="ORF">KQP68_11145</name>
    <name evidence="16" type="ORF">KQP74_06825</name>
</gene>
<dbReference type="SUPFAM" id="SSF82861">
    <property type="entry name" value="Mechanosensitive channel protein MscS (YggB), transmembrane region"/>
    <property type="match status" value="1"/>
</dbReference>
<evidence type="ECO:0000313" key="10">
    <source>
        <dbReference type="EMBL" id="KAB4306235.1"/>
    </source>
</evidence>
<evidence type="ECO:0000313" key="11">
    <source>
        <dbReference type="EMBL" id="KAB4448894.1"/>
    </source>
</evidence>
<feature type="domain" description="Mechanosensitive ion channel MscS" evidence="8">
    <location>
        <begin position="139"/>
        <end position="203"/>
    </location>
</feature>
<dbReference type="SUPFAM" id="SSF50182">
    <property type="entry name" value="Sm-like ribonucleoproteins"/>
    <property type="match status" value="1"/>
</dbReference>
<sequence>MLLLFQATATQLADSTQIVADKLMEEAIANADGLDKLSLITQQLVDFGIRAGERILIATLVFIVGRFLISMLNRFVGRLMDRRKVDISIKTFVKSLVNILLTILLIISVVGALGVETTSFAALLASAGVAVGMALSGNLQNFAGGLIVLLFKPYKVGDWIESQGVSGTVKEIQIFHTILTTGDNKVIYIPNGAMSSGVVTNYNTQTTRRVEWIVGVDYGEDYNKVQQIVRDILTADNRILTDPAPFIALHALDASSVNVVARVWVNTADYWGVYFDINKTIYETFNEKGINFPFPQLTVHQGN</sequence>
<reference evidence="14 17" key="1">
    <citation type="submission" date="2018-08" db="EMBL/GenBank/DDBJ databases">
        <title>A genome reference for cultivated species of the human gut microbiota.</title>
        <authorList>
            <person name="Zou Y."/>
            <person name="Xue W."/>
            <person name="Luo G."/>
        </authorList>
    </citation>
    <scope>NUCLEOTIDE SEQUENCE [LARGE SCALE GENOMIC DNA]</scope>
    <source>
        <strain evidence="14 17">AM30-26</strain>
    </source>
</reference>
<dbReference type="InterPro" id="IPR006685">
    <property type="entry name" value="MscS_channel_2nd"/>
</dbReference>
<dbReference type="InterPro" id="IPR045275">
    <property type="entry name" value="MscS_archaea/bacteria_type"/>
</dbReference>
<dbReference type="Gene3D" id="2.30.30.60">
    <property type="match status" value="1"/>
</dbReference>
<evidence type="ECO:0000313" key="15">
    <source>
        <dbReference type="EMBL" id="UYU68785.1"/>
    </source>
</evidence>
<evidence type="ECO:0000313" key="17">
    <source>
        <dbReference type="Proteomes" id="UP000284785"/>
    </source>
</evidence>
<name>A0A0P0FAF3_BACT4</name>
<dbReference type="GeneID" id="60923558"/>
<evidence type="ECO:0000313" key="16">
    <source>
        <dbReference type="EMBL" id="UYU92335.1"/>
    </source>
</evidence>
<feature type="transmembrane region" description="Helical" evidence="7">
    <location>
        <begin position="96"/>
        <end position="115"/>
    </location>
</feature>
<reference evidence="18 19" key="2">
    <citation type="journal article" date="2019" name="Nat. Med.">
        <title>A library of human gut bacterial isolates paired with longitudinal multiomics data enables mechanistic microbiome research.</title>
        <authorList>
            <person name="Poyet M."/>
            <person name="Groussin M."/>
            <person name="Gibbons S.M."/>
            <person name="Avila-Pacheco J."/>
            <person name="Jiang X."/>
            <person name="Kearney S.M."/>
            <person name="Perrotta A.R."/>
            <person name="Berdy B."/>
            <person name="Zhao S."/>
            <person name="Lieberman T.D."/>
            <person name="Swanson P.K."/>
            <person name="Smith M."/>
            <person name="Roesemann S."/>
            <person name="Alexander J.E."/>
            <person name="Rich S.A."/>
            <person name="Livny J."/>
            <person name="Vlamakis H."/>
            <person name="Clish C."/>
            <person name="Bullock K."/>
            <person name="Deik A."/>
            <person name="Scott J."/>
            <person name="Pierce K.A."/>
            <person name="Xavier R.J."/>
            <person name="Alm E.J."/>
        </authorList>
    </citation>
    <scope>NUCLEOTIDE SEQUENCE [LARGE SCALE GENOMIC DNA]</scope>
    <source>
        <strain evidence="12 18">BIOML-A162</strain>
        <strain evidence="11 20">BIOML-A165</strain>
        <strain evidence="10 19">BIOML-A188</strain>
    </source>
</reference>
<dbReference type="Pfam" id="PF05552">
    <property type="entry name" value="MS_channel_1st_1"/>
    <property type="match status" value="1"/>
</dbReference>
<evidence type="ECO:0000256" key="2">
    <source>
        <dbReference type="ARBA" id="ARBA00008017"/>
    </source>
</evidence>
<evidence type="ECO:0000313" key="12">
    <source>
        <dbReference type="EMBL" id="KAB4476506.1"/>
    </source>
</evidence>
<proteinExistence type="inferred from homology"/>
<dbReference type="KEGG" id="btho:Btheta7330_00701"/>
<dbReference type="Proteomes" id="UP001156218">
    <property type="component" value="Chromosome"/>
</dbReference>
<keyword evidence="5 7" id="KW-1133">Transmembrane helix</keyword>
<dbReference type="PANTHER" id="PTHR30221:SF1">
    <property type="entry name" value="SMALL-CONDUCTANCE MECHANOSENSITIVE CHANNEL"/>
    <property type="match status" value="1"/>
</dbReference>
<dbReference type="EMBL" id="CP083680">
    <property type="protein sequence ID" value="UYU68785.1"/>
    <property type="molecule type" value="Genomic_DNA"/>
</dbReference>
<dbReference type="Proteomes" id="UP000440614">
    <property type="component" value="Unassembled WGS sequence"/>
</dbReference>
<reference evidence="13" key="4">
    <citation type="submission" date="2021-07" db="EMBL/GenBank/DDBJ databases">
        <title>Comparative genomics of Bacteroides fragilis group isolates reveals species-dependent resistance mechanisms and validates clinical tools for resistance prediction.</title>
        <authorList>
            <person name="Wallace M.J."/>
            <person name="Jean S."/>
            <person name="Wallace M.A."/>
            <person name="Carey-Ann B.D."/>
            <person name="Dantas G."/>
        </authorList>
    </citation>
    <scope>NUCLEOTIDE SEQUENCE</scope>
    <source>
        <strain evidence="13">BJH_160</strain>
    </source>
</reference>
<protein>
    <submittedName>
        <fullName evidence="10">Mechanosensitive ion channel</fullName>
    </submittedName>
    <submittedName>
        <fullName evidence="14">Transporter</fullName>
    </submittedName>
</protein>
<comment type="subcellular location">
    <subcellularLocation>
        <location evidence="1">Cell membrane</location>
        <topology evidence="1">Multi-pass membrane protein</topology>
    </subcellularLocation>
</comment>
<dbReference type="InterPro" id="IPR023408">
    <property type="entry name" value="MscS_beta-dom_sf"/>
</dbReference>
<dbReference type="InterPro" id="IPR006686">
    <property type="entry name" value="MscS_channel_CS"/>
</dbReference>
<dbReference type="InterPro" id="IPR011014">
    <property type="entry name" value="MscS_channel_TM-2"/>
</dbReference>
<dbReference type="EMBL" id="WCRY01000024">
    <property type="protein sequence ID" value="KAB4476506.1"/>
    <property type="molecule type" value="Genomic_DNA"/>
</dbReference>
<dbReference type="Gene3D" id="3.30.70.100">
    <property type="match status" value="1"/>
</dbReference>
<evidence type="ECO:0000259" key="8">
    <source>
        <dbReference type="Pfam" id="PF00924"/>
    </source>
</evidence>
<dbReference type="GO" id="GO:0008381">
    <property type="term" value="F:mechanosensitive monoatomic ion channel activity"/>
    <property type="evidence" value="ECO:0007669"/>
    <property type="project" value="InterPro"/>
</dbReference>
<evidence type="ECO:0000313" key="20">
    <source>
        <dbReference type="Proteomes" id="UP000460317"/>
    </source>
</evidence>
<dbReference type="Pfam" id="PF21082">
    <property type="entry name" value="MS_channel_3rd"/>
    <property type="match status" value="1"/>
</dbReference>
<evidence type="ECO:0000313" key="14">
    <source>
        <dbReference type="EMBL" id="RHD81788.1"/>
    </source>
</evidence>
<dbReference type="Pfam" id="PF00924">
    <property type="entry name" value="MS_channel_2nd"/>
    <property type="match status" value="1"/>
</dbReference>
<dbReference type="EMBL" id="QSJP01000029">
    <property type="protein sequence ID" value="RHD81788.1"/>
    <property type="molecule type" value="Genomic_DNA"/>
</dbReference>
<evidence type="ECO:0000256" key="4">
    <source>
        <dbReference type="ARBA" id="ARBA00022692"/>
    </source>
</evidence>
<evidence type="ECO:0000256" key="1">
    <source>
        <dbReference type="ARBA" id="ARBA00004651"/>
    </source>
</evidence>
<dbReference type="InterPro" id="IPR010920">
    <property type="entry name" value="LSM_dom_sf"/>
</dbReference>
<evidence type="ECO:0000256" key="5">
    <source>
        <dbReference type="ARBA" id="ARBA00022989"/>
    </source>
</evidence>
<evidence type="ECO:0000313" key="18">
    <source>
        <dbReference type="Proteomes" id="UP000436858"/>
    </source>
</evidence>